<dbReference type="Proteomes" id="UP000287166">
    <property type="component" value="Unassembled WGS sequence"/>
</dbReference>
<gene>
    <name evidence="1" type="ORF">SCP_1602180</name>
</gene>
<dbReference type="RefSeq" id="XP_027620469.1">
    <property type="nucleotide sequence ID" value="XM_027764668.1"/>
</dbReference>
<organism evidence="1 2">
    <name type="scientific">Sparassis crispa</name>
    <dbReference type="NCBI Taxonomy" id="139825"/>
    <lineage>
        <taxon>Eukaryota</taxon>
        <taxon>Fungi</taxon>
        <taxon>Dikarya</taxon>
        <taxon>Basidiomycota</taxon>
        <taxon>Agaricomycotina</taxon>
        <taxon>Agaricomycetes</taxon>
        <taxon>Polyporales</taxon>
        <taxon>Sparassidaceae</taxon>
        <taxon>Sparassis</taxon>
    </lineage>
</organism>
<proteinExistence type="predicted"/>
<dbReference type="GeneID" id="38786473"/>
<accession>A0A401H536</accession>
<dbReference type="AlphaFoldDB" id="A0A401H536"/>
<sequence length="274" mass="30907">MSEQSFYLANIDREETYSTSCGPIRETLFHAGIDASLTALMTVPRNRQFNHPVVDSLGGTYQAPGLPQMLCPPEIKDEPERIRNHVKAFAGRWAGERLIMIGKDSSAGELPVSVLSNRGTEVDLYDRVQKYYVDLYQVEDQFVSRFGQSSALQENDHPNQPACDWVLCNLDQKEYVRLDDIPAALADRKCFGLGHVLILLICWTDSKKRYDASLGRGRWAGNRIAVEAAIPQPGPDGKPWKDISEEAFAKVKTFWDVKYRQRTRTGLRSDGPVE</sequence>
<keyword evidence="2" id="KW-1185">Reference proteome</keyword>
<protein>
    <submittedName>
        <fullName evidence="1">Uncharacterized protein</fullName>
    </submittedName>
</protein>
<reference evidence="1 2" key="1">
    <citation type="journal article" date="2018" name="Sci. Rep.">
        <title>Genome sequence of the cauliflower mushroom Sparassis crispa (Hanabiratake) and its association with beneficial usage.</title>
        <authorList>
            <person name="Kiyama R."/>
            <person name="Furutani Y."/>
            <person name="Kawaguchi K."/>
            <person name="Nakanishi T."/>
        </authorList>
    </citation>
    <scope>NUCLEOTIDE SEQUENCE [LARGE SCALE GENOMIC DNA]</scope>
</reference>
<comment type="caution">
    <text evidence="1">The sequence shown here is derived from an EMBL/GenBank/DDBJ whole genome shotgun (WGS) entry which is preliminary data.</text>
</comment>
<evidence type="ECO:0000313" key="2">
    <source>
        <dbReference type="Proteomes" id="UP000287166"/>
    </source>
</evidence>
<dbReference type="EMBL" id="BFAD01000016">
    <property type="protein sequence ID" value="GBE89556.1"/>
    <property type="molecule type" value="Genomic_DNA"/>
</dbReference>
<evidence type="ECO:0000313" key="1">
    <source>
        <dbReference type="EMBL" id="GBE89556.1"/>
    </source>
</evidence>
<dbReference type="InParanoid" id="A0A401H536"/>
<name>A0A401H536_9APHY</name>